<dbReference type="InterPro" id="IPR005537">
    <property type="entry name" value="RAMP_III_fam"/>
</dbReference>
<evidence type="ECO:0000256" key="1">
    <source>
        <dbReference type="ARBA" id="ARBA00023118"/>
    </source>
</evidence>
<dbReference type="PANTHER" id="PTHR35579">
    <property type="entry name" value="CRISPR SYSTEM CMS ENDORIBONUCLEASE CSM3"/>
    <property type="match status" value="1"/>
</dbReference>
<proteinExistence type="predicted"/>
<keyword evidence="1" id="KW-0051">Antiviral defense</keyword>
<dbReference type="EMBL" id="AP019377">
    <property type="protein sequence ID" value="BBH94811.1"/>
    <property type="molecule type" value="Genomic_DNA"/>
</dbReference>
<dbReference type="GO" id="GO:0051607">
    <property type="term" value="P:defense response to virus"/>
    <property type="evidence" value="ECO:0007669"/>
    <property type="project" value="UniProtKB-KW"/>
</dbReference>
<evidence type="ECO:0000259" key="2">
    <source>
        <dbReference type="Pfam" id="PF03787"/>
    </source>
</evidence>
<dbReference type="InterPro" id="IPR013411">
    <property type="entry name" value="CRISPR-assoc_RAMP_Csx7"/>
</dbReference>
<dbReference type="Pfam" id="PF03787">
    <property type="entry name" value="RAMPs"/>
    <property type="match status" value="1"/>
</dbReference>
<feature type="domain" description="CRISPR type III-associated protein" evidence="2">
    <location>
        <begin position="30"/>
        <end position="249"/>
    </location>
</feature>
<accession>A0A455T634</accession>
<sequence length="316" mass="35805">MAMNHQLYAKDPVRRLRLRNRYLFKGRLVMETALHIGGGRLTLSSSRSPIVLTPENIPFIPGSSFKGALRSTVEKLVAALADLPQPRLRTCGLIERQQEELEEIQRGGGSLDSICPTARQRTIAEERRQRGELDLLPILEQLCHTCRLFGSPFSASRVNVNDLYIPEEEWSGIIQLRDGVAIERDSERAKEGLKYDYEVVPASTAFDLEITLENASREDLWLLSLGLSEFVNGFGAIGGMRSRGLGACRLRDLRVYILELEEEETTDGGHRELSPEERARRLQRYLLGHSPEEKFNRVEDGESFLAQQIELLFNAR</sequence>
<dbReference type="PANTHER" id="PTHR35579:SF3">
    <property type="entry name" value="CRISPR SYSTEM CMS ENDORIBONUCLEASE CSM3"/>
    <property type="match status" value="1"/>
</dbReference>
<organism evidence="3">
    <name type="scientific">Thermogemmatispora argillosa</name>
    <dbReference type="NCBI Taxonomy" id="2045280"/>
    <lineage>
        <taxon>Bacteria</taxon>
        <taxon>Bacillati</taxon>
        <taxon>Chloroflexota</taxon>
        <taxon>Ktedonobacteria</taxon>
        <taxon>Thermogemmatisporales</taxon>
        <taxon>Thermogemmatisporaceae</taxon>
        <taxon>Thermogemmatispora</taxon>
    </lineage>
</organism>
<dbReference type="AlphaFoldDB" id="A0A455T634"/>
<name>A0A455T634_9CHLR</name>
<evidence type="ECO:0000313" key="3">
    <source>
        <dbReference type="EMBL" id="BBH94811.1"/>
    </source>
</evidence>
<gene>
    <name evidence="3" type="ORF">KTA_30100</name>
</gene>
<reference evidence="3" key="1">
    <citation type="submission" date="2018-12" db="EMBL/GenBank/DDBJ databases">
        <title>Novel natural products biosynthetic potential of the class Ktedonobacteria.</title>
        <authorList>
            <person name="Zheng Y."/>
            <person name="Saitou A."/>
            <person name="Wang C.M."/>
            <person name="Toyoda A."/>
            <person name="Minakuchi Y."/>
            <person name="Sekiguchi Y."/>
            <person name="Ueda K."/>
            <person name="Takano H."/>
            <person name="Sakai Y."/>
            <person name="Yokota A."/>
            <person name="Yabe S."/>
        </authorList>
    </citation>
    <scope>NUCLEOTIDE SEQUENCE</scope>
    <source>
        <strain evidence="3">A3-2</strain>
    </source>
</reference>
<dbReference type="InterPro" id="IPR052216">
    <property type="entry name" value="CRISPR_Csm3_endoribonuclease"/>
</dbReference>
<dbReference type="NCBIfam" id="TIGR02581">
    <property type="entry name" value="cas_cyan_RAMP"/>
    <property type="match status" value="1"/>
</dbReference>
<protein>
    <recommendedName>
        <fullName evidence="2">CRISPR type III-associated protein domain-containing protein</fullName>
    </recommendedName>
</protein>